<evidence type="ECO:0000313" key="1">
    <source>
        <dbReference type="EMBL" id="CAD8202193.1"/>
    </source>
</evidence>
<protein>
    <submittedName>
        <fullName evidence="1">Uncharacterized protein</fullName>
    </submittedName>
</protein>
<dbReference type="OrthoDB" id="290179at2759"/>
<sequence length="1666" mass="196719">MRGSERLLYMGNFHCLCAGVNENESLWQMKRIIVTDTYIYYFPYTNYTIKTPKINEDWSNYKDLPSTIPQIQERMQYIKQNKLDPDSVTAPPLQVQQVSDKQVFMIPIEQLVNYLSKDGYNTSISSIQGQAICLINKLSKQVQYLIAQNQADNLKFFRSIIVGNAFQKYYTDRNSKKIQLNQNVITWLQDSVTEVIAKLDCNNENLISTYQILCECNNLVNGLIFRLNLNEHLKSLELLLESIKPDQIINLTLKNCNLKSIMIQEIAPILKKRPYLQQLDFSQNAVDDRGIDSIAMLFEKCLDINYINLSANVLQGKEQYLEIFLLKAGAILNKVSIDLSQNQLNDSSIPIIENRIIKDDNCQIVNINLSYNRYSKDGQMSLFNLFSKKAKPHLVYKIYPLPYTQLVVEQLFNLKKNHQQEIIFEESQELQGSQARRGHSILKQPQQHTQHHPTLYQKQTIQFNFPPQLPQRHQITFLKKQTKKQLPSNAKVLQEIRNKEEQILQVLQLNNNDPPVEEIYQVTEEIKTFQYNISHTIVNQLLQMIWSKLNDAILFRDNYSISFLTFSSFNLGMDITIFKEKYVKLSRKLQLIENRINKLLNFQVEESKINKELDDLIALCHRLDIRGTPIDFLLQLKLERETIIRKLVYQDYVWQFEYYDDLLNDSTQFIFRDKEYASKQLLQPLPVAPTLLLHPLNISYYDLTKISIQEYEQHLETLTKIIIYQNSYQDKTLINTYNILDFDKVENEKILYFAKLGQRRAKFIVYNHFENFNQNIWNENSEEHQLNLVRVVVNYYSAQYRKQQLRYYLEKVSHNYTEMKLDEIIEDIDVKQLNCEHRYQISDLKIKHLRITLPEPSTQEFIQSKHIFEYPYLNRIQQLDIEDPIYVFAQSELIKQLKHIVSQVAIMESENYDNNSVLNSAHLVIDICSNSPCPCLLADDLYIFLIMTQLKVKETSFSKLFSLFLHYLSPSKTLMQPLYDWLISTYQELRFHQLMTAWINYAPMIYWLPSIQEINFRFTKPKIMIHYLHSKILQVEFNGYATVSEVMNQIYEEVSERDKGSLWLYVRVEFKQEQQQNSGNVLKYLDIPLLGQLGFWEHVSRISQQYNVLSIELRRRIFCMDCVEIQSIQEITNQFINYPYICQHYNSESINKIIIILMCIESINDEQQNTQDINIYNYIQFIPVHLRGQIDIDDLINQHQEMIAQFAYFDQTQLTKLIKIILSFNPCFNGSIYQVNFEKDNCEMIVNYHGIYIYQGTSFVQSILYSEIVGISISSAQLRLHSFRQKFNKLIFTFQDDQSLECYQNILSYMVLLSKEKPEYFSLYYEYSKTRFKYNLHLTNSFDQDEIVEQLLSLAQKTGIQNILERYQQIYIQKFLEDSHLSRVAKKQLKLLQIIQSATPFRPLDQIFPFQKECPLIQFLKPKFPQCQDINMYFGKGSRNEIKRLFDPIRELFPSVEYLDDSPHSSRAKSAKESLKFENQLLGSNHLKSQRSKGISSESRKVSLINSRKTLEQIQIKSEEKQEVKSEQQTYRKISNDNMFKSQEIQSENNQKASFIYKIQEEEENIKSEYSPSMLQQQNLRVSLSLSKTVEHVMFQSHESDLNRLRLEGVLKSQQSAILLQNQQDSRTQSSQQLLDKDNESIFGSVNSIKSKKEQKLHSQSQQFIN</sequence>
<dbReference type="OMA" id="RRRIFCM"/>
<dbReference type="Proteomes" id="UP000683925">
    <property type="component" value="Unassembled WGS sequence"/>
</dbReference>
<dbReference type="EMBL" id="CAJJDP010000126">
    <property type="protein sequence ID" value="CAD8202193.1"/>
    <property type="molecule type" value="Genomic_DNA"/>
</dbReference>
<name>A0A8S1XM90_PAROT</name>
<reference evidence="1" key="1">
    <citation type="submission" date="2021-01" db="EMBL/GenBank/DDBJ databases">
        <authorList>
            <consortium name="Genoscope - CEA"/>
            <person name="William W."/>
        </authorList>
    </citation>
    <scope>NUCLEOTIDE SEQUENCE</scope>
</reference>
<proteinExistence type="predicted"/>
<accession>A0A8S1XM90</accession>
<comment type="caution">
    <text evidence="1">The sequence shown here is derived from an EMBL/GenBank/DDBJ whole genome shotgun (WGS) entry which is preliminary data.</text>
</comment>
<gene>
    <name evidence="1" type="ORF">POCTA_138.1.T1260128</name>
</gene>
<evidence type="ECO:0000313" key="2">
    <source>
        <dbReference type="Proteomes" id="UP000683925"/>
    </source>
</evidence>
<organism evidence="1 2">
    <name type="scientific">Paramecium octaurelia</name>
    <dbReference type="NCBI Taxonomy" id="43137"/>
    <lineage>
        <taxon>Eukaryota</taxon>
        <taxon>Sar</taxon>
        <taxon>Alveolata</taxon>
        <taxon>Ciliophora</taxon>
        <taxon>Intramacronucleata</taxon>
        <taxon>Oligohymenophorea</taxon>
        <taxon>Peniculida</taxon>
        <taxon>Parameciidae</taxon>
        <taxon>Paramecium</taxon>
    </lineage>
</organism>
<keyword evidence="2" id="KW-1185">Reference proteome</keyword>